<comment type="caution">
    <text evidence="3">The sequence shown here is derived from an EMBL/GenBank/DDBJ whole genome shotgun (WGS) entry which is preliminary data.</text>
</comment>
<dbReference type="InterPro" id="IPR006626">
    <property type="entry name" value="PbH1"/>
</dbReference>
<feature type="transmembrane region" description="Helical" evidence="1">
    <location>
        <begin position="504"/>
        <end position="522"/>
    </location>
</feature>
<dbReference type="InterPro" id="IPR012334">
    <property type="entry name" value="Pectin_lyas_fold"/>
</dbReference>
<evidence type="ECO:0000313" key="3">
    <source>
        <dbReference type="EMBL" id="KAL3798163.1"/>
    </source>
</evidence>
<evidence type="ECO:0000259" key="2">
    <source>
        <dbReference type="Pfam" id="PF13229"/>
    </source>
</evidence>
<keyword evidence="1" id="KW-1133">Transmembrane helix</keyword>
<accession>A0ABD3QE00</accession>
<evidence type="ECO:0000313" key="4">
    <source>
        <dbReference type="Proteomes" id="UP001516023"/>
    </source>
</evidence>
<dbReference type="InterPro" id="IPR039448">
    <property type="entry name" value="Beta_helix"/>
</dbReference>
<dbReference type="Pfam" id="PF13229">
    <property type="entry name" value="Beta_helix"/>
    <property type="match status" value="1"/>
</dbReference>
<dbReference type="EMBL" id="JABMIG020000048">
    <property type="protein sequence ID" value="KAL3798163.1"/>
    <property type="molecule type" value="Genomic_DNA"/>
</dbReference>
<keyword evidence="1" id="KW-0812">Transmembrane</keyword>
<dbReference type="SUPFAM" id="SSF51126">
    <property type="entry name" value="Pectin lyase-like"/>
    <property type="match status" value="1"/>
</dbReference>
<keyword evidence="4" id="KW-1185">Reference proteome</keyword>
<dbReference type="InterPro" id="IPR059226">
    <property type="entry name" value="Choice_anch_Q_dom"/>
</dbReference>
<name>A0ABD3QE00_9STRA</name>
<dbReference type="SMART" id="SM00710">
    <property type="entry name" value="PbH1"/>
    <property type="match status" value="5"/>
</dbReference>
<protein>
    <recommendedName>
        <fullName evidence="2">Right handed beta helix domain-containing protein</fullName>
    </recommendedName>
</protein>
<dbReference type="Gene3D" id="2.160.20.10">
    <property type="entry name" value="Single-stranded right-handed beta-helix, Pectin lyase-like"/>
    <property type="match status" value="1"/>
</dbReference>
<gene>
    <name evidence="3" type="ORF">HJC23_005724</name>
</gene>
<organism evidence="3 4">
    <name type="scientific">Cyclotella cryptica</name>
    <dbReference type="NCBI Taxonomy" id="29204"/>
    <lineage>
        <taxon>Eukaryota</taxon>
        <taxon>Sar</taxon>
        <taxon>Stramenopiles</taxon>
        <taxon>Ochrophyta</taxon>
        <taxon>Bacillariophyta</taxon>
        <taxon>Coscinodiscophyceae</taxon>
        <taxon>Thalassiosirophycidae</taxon>
        <taxon>Stephanodiscales</taxon>
        <taxon>Stephanodiscaceae</taxon>
        <taxon>Cyclotella</taxon>
    </lineage>
</organism>
<dbReference type="Proteomes" id="UP001516023">
    <property type="component" value="Unassembled WGS sequence"/>
</dbReference>
<dbReference type="NCBIfam" id="NF041518">
    <property type="entry name" value="choice_anch_Q"/>
    <property type="match status" value="1"/>
</dbReference>
<dbReference type="AlphaFoldDB" id="A0ABD3QE00"/>
<dbReference type="InterPro" id="IPR011050">
    <property type="entry name" value="Pectin_lyase_fold/virulence"/>
</dbReference>
<reference evidence="3 4" key="1">
    <citation type="journal article" date="2020" name="G3 (Bethesda)">
        <title>Improved Reference Genome for Cyclotella cryptica CCMP332, a Model for Cell Wall Morphogenesis, Salinity Adaptation, and Lipid Production in Diatoms (Bacillariophyta).</title>
        <authorList>
            <person name="Roberts W.R."/>
            <person name="Downey K.M."/>
            <person name="Ruck E.C."/>
            <person name="Traller J.C."/>
            <person name="Alverson A.J."/>
        </authorList>
    </citation>
    <scope>NUCLEOTIDE SEQUENCE [LARGE SCALE GENOMIC DNA]</scope>
    <source>
        <strain evidence="3 4">CCMP332</strain>
    </source>
</reference>
<keyword evidence="1" id="KW-0472">Membrane</keyword>
<evidence type="ECO:0000256" key="1">
    <source>
        <dbReference type="SAM" id="Phobius"/>
    </source>
</evidence>
<feature type="domain" description="Right handed beta helix" evidence="2">
    <location>
        <begin position="204"/>
        <end position="409"/>
    </location>
</feature>
<proteinExistence type="predicted"/>
<sequence length="523" mass="56785">MNIIRRKDQFIAICLTILAASAFAEITYYVAPTGDTTASDSSGYGTRAAPFATVEYAVDLLDGIGGTVVLLDGEYFNSNFGDGDIWKIEQTIRINNVHGTASSPIVVKGDSPTGHTLRGDASVILQLRVSSHFILEDLNIVGEVENIPLQDAWDHRFDYMIDGNSTVYQRVNPNLTPEEIEALPPLPDISALNVIRPSYYSTDGLLVQSCRYVTVRNCRVGYAPGTGLRVQSSDYVTVQGNEVHDSSRRSSVGNHGMVIHSTTNKVDGVTIDDEGYRITIIGNTVHDNYNEVYSWSSLKTFITPHIDEGKGITVQKTDKTFDNGTGRILIANNVVFSNGFSGVHTNYATKVDIYFNTAVENTRSGTGSNTGISVSDSSKCNVINNIVYSTNTFGGEVYSTDINDLVSNEVVFASNLAVGSISNRLDASNFIISTTAELGLQAAPEYRVSSNSSAIDVGDSSILAAVSEDKDGNPRDTMPDLGAYEIVVNYPVQSPTVSVRMRTIFFMSAIAFLLLCFCSSHYW</sequence>